<evidence type="ECO:0000256" key="2">
    <source>
        <dbReference type="ARBA" id="ARBA00022478"/>
    </source>
</evidence>
<sequence length="435" mass="49481">MHKNNFTKYIKYTKKELEQYVSDKNACVVRINKNENLALHPKFLSDVCEGVRTIVTEKIGKYDQNLDGIVLDFKNTKIISPLSAIRFDNPFLHLSVQTDFYVFKPEIGSVINGIVTYISKNYLSVVIYRVFNVTIRLDSKKIKRNKIQHNSEISCRVKKFDLNSELPYIEGELIDDNISEMNSFENDIDSGISTEENIGNSLKRRRENSTSQDESELEEEFVRPVKVKAEKVTDSESSDSDDENVPKPIKMPTPIKQIKSEPTSDDDRNESSSSRKSKSNKNSKKRKKSSSDSESDSSSSSSKQPAKKRRKENVKIKIENHSDDDDNDDDGMDLDAEIAKLMAKYAAKQSKKKTKQNNDESMDFGEPSFTSTQSTRKSNSKEAKSRKEETPNKKTVRFENEISNSSINISQLASPGLSSTRMNDSILKTKKSKKK</sequence>
<feature type="compositionally biased region" description="Basic and acidic residues" evidence="5">
    <location>
        <begin position="220"/>
        <end position="234"/>
    </location>
</feature>
<organism evidence="6">
    <name type="scientific">Corethrella appendiculata</name>
    <dbReference type="NCBI Taxonomy" id="1370023"/>
    <lineage>
        <taxon>Eukaryota</taxon>
        <taxon>Metazoa</taxon>
        <taxon>Ecdysozoa</taxon>
        <taxon>Arthropoda</taxon>
        <taxon>Hexapoda</taxon>
        <taxon>Insecta</taxon>
        <taxon>Pterygota</taxon>
        <taxon>Neoptera</taxon>
        <taxon>Endopterygota</taxon>
        <taxon>Diptera</taxon>
        <taxon>Nematocera</taxon>
        <taxon>Culicoidea</taxon>
        <taxon>Chaoboridae</taxon>
        <taxon>Corethrella</taxon>
    </lineage>
</organism>
<feature type="compositionally biased region" description="Polar residues" evidence="5">
    <location>
        <begin position="411"/>
        <end position="423"/>
    </location>
</feature>
<feature type="compositionally biased region" description="Polar residues" evidence="5">
    <location>
        <begin position="185"/>
        <end position="200"/>
    </location>
</feature>
<evidence type="ECO:0000256" key="4">
    <source>
        <dbReference type="ARBA" id="ARBA00023242"/>
    </source>
</evidence>
<evidence type="ECO:0000256" key="5">
    <source>
        <dbReference type="SAM" id="MobiDB-lite"/>
    </source>
</evidence>
<feature type="region of interest" description="Disordered" evidence="5">
    <location>
        <begin position="185"/>
        <end position="332"/>
    </location>
</feature>
<dbReference type="EMBL" id="GANO01002634">
    <property type="protein sequence ID" value="JAB57237.1"/>
    <property type="molecule type" value="mRNA"/>
</dbReference>
<dbReference type="AlphaFoldDB" id="U5ETT7"/>
<dbReference type="GO" id="GO:0006362">
    <property type="term" value="P:transcription elongation by RNA polymerase I"/>
    <property type="evidence" value="ECO:0007669"/>
    <property type="project" value="TreeGrafter"/>
</dbReference>
<dbReference type="InterPro" id="IPR045113">
    <property type="entry name" value="Rpb7-like"/>
</dbReference>
<dbReference type="Gene3D" id="3.30.1490.120">
    <property type="entry name" value="RNA polymerase Rpb7-like, N-terminal domain"/>
    <property type="match status" value="1"/>
</dbReference>
<name>U5ETT7_9DIPT</name>
<keyword evidence="4" id="KW-0539">Nucleus</keyword>
<feature type="region of interest" description="Disordered" evidence="5">
    <location>
        <begin position="345"/>
        <end position="435"/>
    </location>
</feature>
<keyword evidence="2" id="KW-0240">DNA-directed RNA polymerase</keyword>
<dbReference type="PANTHER" id="PTHR12709">
    <property type="entry name" value="DNA-DIRECTED RNA POLYMERASE II, III"/>
    <property type="match status" value="1"/>
</dbReference>
<feature type="compositionally biased region" description="Basic and acidic residues" evidence="5">
    <location>
        <begin position="379"/>
        <end position="400"/>
    </location>
</feature>
<proteinExistence type="evidence at transcript level"/>
<evidence type="ECO:0000256" key="1">
    <source>
        <dbReference type="ARBA" id="ARBA00004123"/>
    </source>
</evidence>
<comment type="subcellular location">
    <subcellularLocation>
        <location evidence="1">Nucleus</location>
    </subcellularLocation>
</comment>
<keyword evidence="3" id="KW-0804">Transcription</keyword>
<evidence type="ECO:0000313" key="6">
    <source>
        <dbReference type="EMBL" id="JAB57237.1"/>
    </source>
</evidence>
<dbReference type="InterPro" id="IPR036898">
    <property type="entry name" value="RNA_pol_Rpb7-like_N_sf"/>
</dbReference>
<feature type="compositionally biased region" description="Basic residues" evidence="5">
    <location>
        <begin position="275"/>
        <end position="288"/>
    </location>
</feature>
<dbReference type="GO" id="GO:0005736">
    <property type="term" value="C:RNA polymerase I complex"/>
    <property type="evidence" value="ECO:0007669"/>
    <property type="project" value="TreeGrafter"/>
</dbReference>
<protein>
    <submittedName>
        <fullName evidence="6">Putative dna-dependent rna polymerase i</fullName>
    </submittedName>
</protein>
<dbReference type="GO" id="GO:0006352">
    <property type="term" value="P:DNA-templated transcription initiation"/>
    <property type="evidence" value="ECO:0007669"/>
    <property type="project" value="InterPro"/>
</dbReference>
<reference evidence="6" key="1">
    <citation type="journal article" date="2014" name="Insect Biochem. Mol. Biol.">
        <title>An insight into the sialome of the frog biting fly, Corethrella appendiculata.</title>
        <authorList>
            <person name="Ribeiro J.M.C."/>
            <person name="Chagas A.C."/>
            <person name="Pham V.M."/>
            <person name="Lounibos L.P."/>
            <person name="Calvo E."/>
        </authorList>
    </citation>
    <scope>NUCLEOTIDE SEQUENCE</scope>
    <source>
        <tissue evidence="6">Salivary glands</tissue>
    </source>
</reference>
<accession>U5ETT7</accession>
<feature type="compositionally biased region" description="Low complexity" evidence="5">
    <location>
        <begin position="401"/>
        <end position="410"/>
    </location>
</feature>
<feature type="compositionally biased region" description="Polar residues" evidence="5">
    <location>
        <begin position="368"/>
        <end position="377"/>
    </location>
</feature>
<dbReference type="PANTHER" id="PTHR12709:SF5">
    <property type="entry name" value="DNA-DIRECTED RNA POLYMERASE I SUBUNIT RPA43"/>
    <property type="match status" value="1"/>
</dbReference>
<evidence type="ECO:0000256" key="3">
    <source>
        <dbReference type="ARBA" id="ARBA00023163"/>
    </source>
</evidence>
<feature type="compositionally biased region" description="Acidic residues" evidence="5">
    <location>
        <begin position="322"/>
        <end position="332"/>
    </location>
</feature>